<dbReference type="AlphaFoldDB" id="A0A6I8NY50"/>
<keyword evidence="4" id="KW-0689">Ribosomal protein</keyword>
<dbReference type="InterPro" id="IPR005996">
    <property type="entry name" value="Ribosomal_uL30_bac-type"/>
</dbReference>
<dbReference type="GO" id="GO:0003735">
    <property type="term" value="F:structural constituent of ribosome"/>
    <property type="evidence" value="ECO:0007669"/>
    <property type="project" value="InterPro"/>
</dbReference>
<accession>A0A6I8NY50</accession>
<dbReference type="FunFam" id="3.30.1390.20:FF:000005">
    <property type="entry name" value="39S ribosomal protein L30, mitochondrial"/>
    <property type="match status" value="1"/>
</dbReference>
<evidence type="ECO:0000256" key="3">
    <source>
        <dbReference type="ARBA" id="ARBA00022946"/>
    </source>
</evidence>
<evidence type="ECO:0000256" key="4">
    <source>
        <dbReference type="ARBA" id="ARBA00022980"/>
    </source>
</evidence>
<dbReference type="CDD" id="cd01658">
    <property type="entry name" value="Ribosomal_L30"/>
    <property type="match status" value="1"/>
</dbReference>
<feature type="compositionally biased region" description="Pro residues" evidence="9">
    <location>
        <begin position="123"/>
        <end position="133"/>
    </location>
</feature>
<feature type="compositionally biased region" description="Pro residues" evidence="9">
    <location>
        <begin position="153"/>
        <end position="162"/>
    </location>
</feature>
<comment type="subcellular location">
    <subcellularLocation>
        <location evidence="1">Mitochondrion</location>
    </subcellularLocation>
</comment>
<evidence type="ECO:0000256" key="1">
    <source>
        <dbReference type="ARBA" id="ARBA00004173"/>
    </source>
</evidence>
<dbReference type="InParanoid" id="A0A6I8NY50"/>
<dbReference type="Proteomes" id="UP000002279">
    <property type="component" value="Chromosome 15"/>
</dbReference>
<dbReference type="Gene3D" id="3.30.1390.20">
    <property type="entry name" value="Ribosomal protein L30, ferredoxin-like fold domain"/>
    <property type="match status" value="1"/>
</dbReference>
<organism evidence="11 12">
    <name type="scientific">Ornithorhynchus anatinus</name>
    <name type="common">Duckbill platypus</name>
    <dbReference type="NCBI Taxonomy" id="9258"/>
    <lineage>
        <taxon>Eukaryota</taxon>
        <taxon>Metazoa</taxon>
        <taxon>Chordata</taxon>
        <taxon>Craniata</taxon>
        <taxon>Vertebrata</taxon>
        <taxon>Euteleostomi</taxon>
        <taxon>Mammalia</taxon>
        <taxon>Monotremata</taxon>
        <taxon>Ornithorhynchidae</taxon>
        <taxon>Ornithorhynchus</taxon>
    </lineage>
</organism>
<gene>
    <name evidence="11" type="primary">MRPL30</name>
</gene>
<dbReference type="Pfam" id="PF00327">
    <property type="entry name" value="Ribosomal_L30"/>
    <property type="match status" value="1"/>
</dbReference>
<dbReference type="GO" id="GO:0005739">
    <property type="term" value="C:mitochondrion"/>
    <property type="evidence" value="ECO:0000318"/>
    <property type="project" value="GO_Central"/>
</dbReference>
<evidence type="ECO:0000256" key="7">
    <source>
        <dbReference type="ARBA" id="ARBA00035281"/>
    </source>
</evidence>
<dbReference type="SUPFAM" id="SSF55129">
    <property type="entry name" value="Ribosomal protein L30p/L7e"/>
    <property type="match status" value="1"/>
</dbReference>
<feature type="compositionally biased region" description="Basic and acidic residues" evidence="9">
    <location>
        <begin position="43"/>
        <end position="55"/>
    </location>
</feature>
<feature type="region of interest" description="Disordered" evidence="9">
    <location>
        <begin position="343"/>
        <end position="398"/>
    </location>
</feature>
<keyword evidence="5" id="KW-0496">Mitochondrion</keyword>
<keyword evidence="3" id="KW-0809">Transit peptide</keyword>
<reference evidence="11" key="3">
    <citation type="submission" date="2025-09" db="UniProtKB">
        <authorList>
            <consortium name="Ensembl"/>
        </authorList>
    </citation>
    <scope>IDENTIFICATION</scope>
    <source>
        <strain evidence="11">Glennie</strain>
    </source>
</reference>
<evidence type="ECO:0000256" key="8">
    <source>
        <dbReference type="ARBA" id="ARBA00035356"/>
    </source>
</evidence>
<reference evidence="11 12" key="1">
    <citation type="journal article" date="2008" name="Nature">
        <title>Genome analysis of the platypus reveals unique signatures of evolution.</title>
        <authorList>
            <person name="Warren W.C."/>
            <person name="Hillier L.W."/>
            <person name="Marshall Graves J.A."/>
            <person name="Birney E."/>
            <person name="Ponting C.P."/>
            <person name="Grutzner F."/>
            <person name="Belov K."/>
            <person name="Miller W."/>
            <person name="Clarke L."/>
            <person name="Chinwalla A.T."/>
            <person name="Yang S.P."/>
            <person name="Heger A."/>
            <person name="Locke D.P."/>
            <person name="Miethke P."/>
            <person name="Waters P.D."/>
            <person name="Veyrunes F."/>
            <person name="Fulton L."/>
            <person name="Fulton B."/>
            <person name="Graves T."/>
            <person name="Wallis J."/>
            <person name="Puente X.S."/>
            <person name="Lopez-Otin C."/>
            <person name="Ordonez G.R."/>
            <person name="Eichler E.E."/>
            <person name="Chen L."/>
            <person name="Cheng Z."/>
            <person name="Deakin J.E."/>
            <person name="Alsop A."/>
            <person name="Thompson K."/>
            <person name="Kirby P."/>
            <person name="Papenfuss A.T."/>
            <person name="Wakefield M.J."/>
            <person name="Olender T."/>
            <person name="Lancet D."/>
            <person name="Huttley G.A."/>
            <person name="Smit A.F."/>
            <person name="Pask A."/>
            <person name="Temple-Smith P."/>
            <person name="Batzer M.A."/>
            <person name="Walker J.A."/>
            <person name="Konkel M.K."/>
            <person name="Harris R.S."/>
            <person name="Whittington C.M."/>
            <person name="Wong E.S."/>
            <person name="Gemmell N.J."/>
            <person name="Buschiazzo E."/>
            <person name="Vargas Jentzsch I.M."/>
            <person name="Merkel A."/>
            <person name="Schmitz J."/>
            <person name="Zemann A."/>
            <person name="Churakov G."/>
            <person name="Kriegs J.O."/>
            <person name="Brosius J."/>
            <person name="Murchison E.P."/>
            <person name="Sachidanandam R."/>
            <person name="Smith C."/>
            <person name="Hannon G.J."/>
            <person name="Tsend-Ayush E."/>
            <person name="McMillan D."/>
            <person name="Attenborough R."/>
            <person name="Rens W."/>
            <person name="Ferguson-Smith M."/>
            <person name="Lefevre C.M."/>
            <person name="Sharp J.A."/>
            <person name="Nicholas K.R."/>
            <person name="Ray D.A."/>
            <person name="Kube M."/>
            <person name="Reinhardt R."/>
            <person name="Pringle T.H."/>
            <person name="Taylor J."/>
            <person name="Jones R.C."/>
            <person name="Nixon B."/>
            <person name="Dacheux J.L."/>
            <person name="Niwa H."/>
            <person name="Sekita Y."/>
            <person name="Huang X."/>
            <person name="Stark A."/>
            <person name="Kheradpour P."/>
            <person name="Kellis M."/>
            <person name="Flicek P."/>
            <person name="Chen Y."/>
            <person name="Webber C."/>
            <person name="Hardison R."/>
            <person name="Nelson J."/>
            <person name="Hallsworth-Pepin K."/>
            <person name="Delehaunty K."/>
            <person name="Markovic C."/>
            <person name="Minx P."/>
            <person name="Feng Y."/>
            <person name="Kremitzki C."/>
            <person name="Mitreva M."/>
            <person name="Glasscock J."/>
            <person name="Wylie T."/>
            <person name="Wohldmann P."/>
            <person name="Thiru P."/>
            <person name="Nhan M.N."/>
            <person name="Pohl C.S."/>
            <person name="Smith S.M."/>
            <person name="Hou S."/>
            <person name="Nefedov M."/>
            <person name="de Jong P.J."/>
            <person name="Renfree M.B."/>
            <person name="Mardis E.R."/>
            <person name="Wilson R.K."/>
        </authorList>
    </citation>
    <scope>NUCLEOTIDE SEQUENCE [LARGE SCALE GENOMIC DNA]</scope>
    <source>
        <strain evidence="11 12">Glennie</strain>
    </source>
</reference>
<evidence type="ECO:0000256" key="2">
    <source>
        <dbReference type="ARBA" id="ARBA00007594"/>
    </source>
</evidence>
<comment type="similarity">
    <text evidence="2">Belongs to the universal ribosomal protein uL30 family.</text>
</comment>
<feature type="compositionally biased region" description="Basic and acidic residues" evidence="9">
    <location>
        <begin position="354"/>
        <end position="364"/>
    </location>
</feature>
<feature type="region of interest" description="Disordered" evidence="9">
    <location>
        <begin position="1"/>
        <end position="20"/>
    </location>
</feature>
<keyword evidence="12" id="KW-1185">Reference proteome</keyword>
<proteinExistence type="inferred from homology"/>
<dbReference type="PANTHER" id="PTHR15892:SF2">
    <property type="entry name" value="LARGE RIBOSOMAL SUBUNIT PROTEIN UL30M"/>
    <property type="match status" value="1"/>
</dbReference>
<dbReference type="GO" id="GO:0006412">
    <property type="term" value="P:translation"/>
    <property type="evidence" value="ECO:0007669"/>
    <property type="project" value="InterPro"/>
</dbReference>
<dbReference type="InterPro" id="IPR036919">
    <property type="entry name" value="Ribo_uL30_ferredoxin-like_sf"/>
</dbReference>
<feature type="compositionally biased region" description="Low complexity" evidence="9">
    <location>
        <begin position="197"/>
        <end position="224"/>
    </location>
</feature>
<feature type="compositionally biased region" description="Basic and acidic residues" evidence="9">
    <location>
        <begin position="1"/>
        <end position="13"/>
    </location>
</feature>
<dbReference type="OMA" id="AVWHNAQ"/>
<keyword evidence="6" id="KW-0687">Ribonucleoprotein</keyword>
<evidence type="ECO:0000313" key="11">
    <source>
        <dbReference type="Ensembl" id="ENSOANP00000045802.1"/>
    </source>
</evidence>
<sequence length="398" mass="42438">MTPDLPRRLERPSARSKRLNTDVIINRGCFEAGGAAGRTPAEGGRRETADAEARRNGVGSGGRWGSSGLREEAAAGPVPRSVSRARDAGRCPRPGQGKDPATSPGPGDAAVGVGRPRATPGGSPAPPPPPPPRAAAGNRGRSRRAPRRRPAPGRRPGPPAPDPTFRAPRAPSVPPSARKSDRAPSRSAPKPSPTPFSRGLRSSPLSLSTSVSPLGPVGRRGAPRWPRPRRPSPSSRPQVFRPSAADHRRYGGDPENPHKLHLVTRIKSVKGRPYWEKNTVRLLGLEKAHHPQVHKNIPSVNAKLKTIKHLVRIRPLILPQGLPTEEDVGRTCLKNTGELVTRWSLTPAAPPADDPPRDAADRPRSPPGGSFPPNANDEDAARRRARLVRRPGAGEVSS</sequence>
<dbReference type="PANTHER" id="PTHR15892">
    <property type="entry name" value="MITOCHONDRIAL RIBOSOMAL PROTEIN L30"/>
    <property type="match status" value="1"/>
</dbReference>
<dbReference type="Ensembl" id="ENSOANT00000074773.1">
    <property type="protein sequence ID" value="ENSOANP00000045802.1"/>
    <property type="gene ID" value="ENSOANG00000046669.1"/>
</dbReference>
<dbReference type="GO" id="GO:0005743">
    <property type="term" value="C:mitochondrial inner membrane"/>
    <property type="evidence" value="ECO:0007669"/>
    <property type="project" value="UniProtKB-ARBA"/>
</dbReference>
<evidence type="ECO:0000256" key="5">
    <source>
        <dbReference type="ARBA" id="ARBA00023128"/>
    </source>
</evidence>
<reference evidence="11" key="2">
    <citation type="submission" date="2025-08" db="UniProtKB">
        <authorList>
            <consortium name="Ensembl"/>
        </authorList>
    </citation>
    <scope>IDENTIFICATION</scope>
    <source>
        <strain evidence="11">Glennie</strain>
    </source>
</reference>
<feature type="compositionally biased region" description="Basic residues" evidence="9">
    <location>
        <begin position="140"/>
        <end position="152"/>
    </location>
</feature>
<evidence type="ECO:0000259" key="10">
    <source>
        <dbReference type="Pfam" id="PF00327"/>
    </source>
</evidence>
<dbReference type="GO" id="GO:0015934">
    <property type="term" value="C:large ribosomal subunit"/>
    <property type="evidence" value="ECO:0007669"/>
    <property type="project" value="InterPro"/>
</dbReference>
<feature type="compositionally biased region" description="Low complexity" evidence="9">
    <location>
        <begin position="232"/>
        <end position="243"/>
    </location>
</feature>
<feature type="region of interest" description="Disordered" evidence="9">
    <location>
        <begin position="27"/>
        <end position="258"/>
    </location>
</feature>
<dbReference type="Bgee" id="ENSOANG00000046669">
    <property type="expression patterns" value="Expressed in liver and 8 other cell types or tissues"/>
</dbReference>
<feature type="domain" description="Large ribosomal subunit protein uL30-like ferredoxin-like fold" evidence="10">
    <location>
        <begin position="262"/>
        <end position="311"/>
    </location>
</feature>
<feature type="compositionally biased region" description="Basic and acidic residues" evidence="9">
    <location>
        <begin position="244"/>
        <end position="258"/>
    </location>
</feature>
<evidence type="ECO:0000256" key="9">
    <source>
        <dbReference type="SAM" id="MobiDB-lite"/>
    </source>
</evidence>
<protein>
    <recommendedName>
        <fullName evidence="7">Large ribosomal subunit protein uL30m</fullName>
    </recommendedName>
    <alternativeName>
        <fullName evidence="8">39S ribosomal protein L30, mitochondrial</fullName>
    </alternativeName>
</protein>
<dbReference type="InterPro" id="IPR016082">
    <property type="entry name" value="Ribosomal_uL30_ferredoxin-like"/>
</dbReference>
<evidence type="ECO:0000313" key="12">
    <source>
        <dbReference type="Proteomes" id="UP000002279"/>
    </source>
</evidence>
<name>A0A6I8NY50_ORNAN</name>
<evidence type="ECO:0000256" key="6">
    <source>
        <dbReference type="ARBA" id="ARBA00023274"/>
    </source>
</evidence>
<dbReference type="GeneTree" id="ENSGT00940000163829"/>